<dbReference type="OrthoDB" id="10262962at2759"/>
<protein>
    <submittedName>
        <fullName evidence="2">GH11472</fullName>
    </submittedName>
</protein>
<dbReference type="EMBL" id="CH916368">
    <property type="protein sequence ID" value="EDW03862.1"/>
    <property type="molecule type" value="Genomic_DNA"/>
</dbReference>
<keyword evidence="1" id="KW-1133">Transmembrane helix</keyword>
<organism evidence="3">
    <name type="scientific">Drosophila grimshawi</name>
    <name type="common">Hawaiian fruit fly</name>
    <name type="synonym">Idiomyia grimshawi</name>
    <dbReference type="NCBI Taxonomy" id="7222"/>
    <lineage>
        <taxon>Eukaryota</taxon>
        <taxon>Metazoa</taxon>
        <taxon>Ecdysozoa</taxon>
        <taxon>Arthropoda</taxon>
        <taxon>Hexapoda</taxon>
        <taxon>Insecta</taxon>
        <taxon>Pterygota</taxon>
        <taxon>Neoptera</taxon>
        <taxon>Endopterygota</taxon>
        <taxon>Diptera</taxon>
        <taxon>Brachycera</taxon>
        <taxon>Muscomorpha</taxon>
        <taxon>Ephydroidea</taxon>
        <taxon>Drosophilidae</taxon>
        <taxon>Drosophila</taxon>
        <taxon>Hawaiian Drosophila</taxon>
    </lineage>
</organism>
<reference evidence="2 3" key="1">
    <citation type="journal article" date="2007" name="Nature">
        <title>Evolution of genes and genomes on the Drosophila phylogeny.</title>
        <authorList>
            <consortium name="Drosophila 12 Genomes Consortium"/>
            <person name="Clark A.G."/>
            <person name="Eisen M.B."/>
            <person name="Smith D.R."/>
            <person name="Bergman C.M."/>
            <person name="Oliver B."/>
            <person name="Markow T.A."/>
            <person name="Kaufman T.C."/>
            <person name="Kellis M."/>
            <person name="Gelbart W."/>
            <person name="Iyer V.N."/>
            <person name="Pollard D.A."/>
            <person name="Sackton T.B."/>
            <person name="Larracuente A.M."/>
            <person name="Singh N.D."/>
            <person name="Abad J.P."/>
            <person name="Abt D.N."/>
            <person name="Adryan B."/>
            <person name="Aguade M."/>
            <person name="Akashi H."/>
            <person name="Anderson W.W."/>
            <person name="Aquadro C.F."/>
            <person name="Ardell D.H."/>
            <person name="Arguello R."/>
            <person name="Artieri C.G."/>
            <person name="Barbash D.A."/>
            <person name="Barker D."/>
            <person name="Barsanti P."/>
            <person name="Batterham P."/>
            <person name="Batzoglou S."/>
            <person name="Begun D."/>
            <person name="Bhutkar A."/>
            <person name="Blanco E."/>
            <person name="Bosak S.A."/>
            <person name="Bradley R.K."/>
            <person name="Brand A.D."/>
            <person name="Brent M.R."/>
            <person name="Brooks A.N."/>
            <person name="Brown R.H."/>
            <person name="Butlin R.K."/>
            <person name="Caggese C."/>
            <person name="Calvi B.R."/>
            <person name="Bernardo de Carvalho A."/>
            <person name="Caspi A."/>
            <person name="Castrezana S."/>
            <person name="Celniker S.E."/>
            <person name="Chang J.L."/>
            <person name="Chapple C."/>
            <person name="Chatterji S."/>
            <person name="Chinwalla A."/>
            <person name="Civetta A."/>
            <person name="Clifton S.W."/>
            <person name="Comeron J.M."/>
            <person name="Costello J.C."/>
            <person name="Coyne J.A."/>
            <person name="Daub J."/>
            <person name="David R.G."/>
            <person name="Delcher A.L."/>
            <person name="Delehaunty K."/>
            <person name="Do C.B."/>
            <person name="Ebling H."/>
            <person name="Edwards K."/>
            <person name="Eickbush T."/>
            <person name="Evans J.D."/>
            <person name="Filipski A."/>
            <person name="Findeiss S."/>
            <person name="Freyhult E."/>
            <person name="Fulton L."/>
            <person name="Fulton R."/>
            <person name="Garcia A.C."/>
            <person name="Gardiner A."/>
            <person name="Garfield D.A."/>
            <person name="Garvin B.E."/>
            <person name="Gibson G."/>
            <person name="Gilbert D."/>
            <person name="Gnerre S."/>
            <person name="Godfrey J."/>
            <person name="Good R."/>
            <person name="Gotea V."/>
            <person name="Gravely B."/>
            <person name="Greenberg A.J."/>
            <person name="Griffiths-Jones S."/>
            <person name="Gross S."/>
            <person name="Guigo R."/>
            <person name="Gustafson E.A."/>
            <person name="Haerty W."/>
            <person name="Hahn M.W."/>
            <person name="Halligan D.L."/>
            <person name="Halpern A.L."/>
            <person name="Halter G.M."/>
            <person name="Han M.V."/>
            <person name="Heger A."/>
            <person name="Hillier L."/>
            <person name="Hinrichs A.S."/>
            <person name="Holmes I."/>
            <person name="Hoskins R.A."/>
            <person name="Hubisz M.J."/>
            <person name="Hultmark D."/>
            <person name="Huntley M.A."/>
            <person name="Jaffe D.B."/>
            <person name="Jagadeeshan S."/>
            <person name="Jeck W.R."/>
            <person name="Johnson J."/>
            <person name="Jones C.D."/>
            <person name="Jordan W.C."/>
            <person name="Karpen G.H."/>
            <person name="Kataoka E."/>
            <person name="Keightley P.D."/>
            <person name="Kheradpour P."/>
            <person name="Kirkness E.F."/>
            <person name="Koerich L.B."/>
            <person name="Kristiansen K."/>
            <person name="Kudrna D."/>
            <person name="Kulathinal R.J."/>
            <person name="Kumar S."/>
            <person name="Kwok R."/>
            <person name="Lander E."/>
            <person name="Langley C.H."/>
            <person name="Lapoint R."/>
            <person name="Lazzaro B.P."/>
            <person name="Lee S.J."/>
            <person name="Levesque L."/>
            <person name="Li R."/>
            <person name="Lin C.F."/>
            <person name="Lin M.F."/>
            <person name="Lindblad-Toh K."/>
            <person name="Llopart A."/>
            <person name="Long M."/>
            <person name="Low L."/>
            <person name="Lozovsky E."/>
            <person name="Lu J."/>
            <person name="Luo M."/>
            <person name="Machado C.A."/>
            <person name="Makalowski W."/>
            <person name="Marzo M."/>
            <person name="Matsuda M."/>
            <person name="Matzkin L."/>
            <person name="McAllister B."/>
            <person name="McBride C.S."/>
            <person name="McKernan B."/>
            <person name="McKernan K."/>
            <person name="Mendez-Lago M."/>
            <person name="Minx P."/>
            <person name="Mollenhauer M.U."/>
            <person name="Montooth K."/>
            <person name="Mount S.M."/>
            <person name="Mu X."/>
            <person name="Myers E."/>
            <person name="Negre B."/>
            <person name="Newfeld S."/>
            <person name="Nielsen R."/>
            <person name="Noor M.A."/>
            <person name="O'Grady P."/>
            <person name="Pachter L."/>
            <person name="Papaceit M."/>
            <person name="Parisi M.J."/>
            <person name="Parisi M."/>
            <person name="Parts L."/>
            <person name="Pedersen J.S."/>
            <person name="Pesole G."/>
            <person name="Phillippy A.M."/>
            <person name="Ponting C.P."/>
            <person name="Pop M."/>
            <person name="Porcelli D."/>
            <person name="Powell J.R."/>
            <person name="Prohaska S."/>
            <person name="Pruitt K."/>
            <person name="Puig M."/>
            <person name="Quesneville H."/>
            <person name="Ram K.R."/>
            <person name="Rand D."/>
            <person name="Rasmussen M.D."/>
            <person name="Reed L.K."/>
            <person name="Reenan R."/>
            <person name="Reily A."/>
            <person name="Remington K.A."/>
            <person name="Rieger T.T."/>
            <person name="Ritchie M.G."/>
            <person name="Robin C."/>
            <person name="Rogers Y.H."/>
            <person name="Rohde C."/>
            <person name="Rozas J."/>
            <person name="Rubenfield M.J."/>
            <person name="Ruiz A."/>
            <person name="Russo S."/>
            <person name="Salzberg S.L."/>
            <person name="Sanchez-Gracia A."/>
            <person name="Saranga D.J."/>
            <person name="Sato H."/>
            <person name="Schaeffer S.W."/>
            <person name="Schatz M.C."/>
            <person name="Schlenke T."/>
            <person name="Schwartz R."/>
            <person name="Segarra C."/>
            <person name="Singh R.S."/>
            <person name="Sirot L."/>
            <person name="Sirota M."/>
            <person name="Sisneros N.B."/>
            <person name="Smith C.D."/>
            <person name="Smith T.F."/>
            <person name="Spieth J."/>
            <person name="Stage D.E."/>
            <person name="Stark A."/>
            <person name="Stephan W."/>
            <person name="Strausberg R.L."/>
            <person name="Strempel S."/>
            <person name="Sturgill D."/>
            <person name="Sutton G."/>
            <person name="Sutton G.G."/>
            <person name="Tao W."/>
            <person name="Teichmann S."/>
            <person name="Tobari Y.N."/>
            <person name="Tomimura Y."/>
            <person name="Tsolas J.M."/>
            <person name="Valente V.L."/>
            <person name="Venter E."/>
            <person name="Venter J.C."/>
            <person name="Vicario S."/>
            <person name="Vieira F.G."/>
            <person name="Vilella A.J."/>
            <person name="Villasante A."/>
            <person name="Walenz B."/>
            <person name="Wang J."/>
            <person name="Wasserman M."/>
            <person name="Watts T."/>
            <person name="Wilson D."/>
            <person name="Wilson R.K."/>
            <person name="Wing R.A."/>
            <person name="Wolfner M.F."/>
            <person name="Wong A."/>
            <person name="Wong G.K."/>
            <person name="Wu C.I."/>
            <person name="Wu G."/>
            <person name="Yamamoto D."/>
            <person name="Yang H.P."/>
            <person name="Yang S.P."/>
            <person name="Yorke J.A."/>
            <person name="Yoshida K."/>
            <person name="Zdobnov E."/>
            <person name="Zhang P."/>
            <person name="Zhang Y."/>
            <person name="Zimin A.V."/>
            <person name="Baldwin J."/>
            <person name="Abdouelleil A."/>
            <person name="Abdulkadir J."/>
            <person name="Abebe A."/>
            <person name="Abera B."/>
            <person name="Abreu J."/>
            <person name="Acer S.C."/>
            <person name="Aftuck L."/>
            <person name="Alexander A."/>
            <person name="An P."/>
            <person name="Anderson E."/>
            <person name="Anderson S."/>
            <person name="Arachi H."/>
            <person name="Azer M."/>
            <person name="Bachantsang P."/>
            <person name="Barry A."/>
            <person name="Bayul T."/>
            <person name="Berlin A."/>
            <person name="Bessette D."/>
            <person name="Bloom T."/>
            <person name="Blye J."/>
            <person name="Boguslavskiy L."/>
            <person name="Bonnet C."/>
            <person name="Boukhgalter B."/>
            <person name="Bourzgui I."/>
            <person name="Brown A."/>
            <person name="Cahill P."/>
            <person name="Channer S."/>
            <person name="Cheshatsang Y."/>
            <person name="Chuda L."/>
            <person name="Citroen M."/>
            <person name="Collymore A."/>
            <person name="Cooke P."/>
            <person name="Costello M."/>
            <person name="D'Aco K."/>
            <person name="Daza R."/>
            <person name="De Haan G."/>
            <person name="DeGray S."/>
            <person name="DeMaso C."/>
            <person name="Dhargay N."/>
            <person name="Dooley K."/>
            <person name="Dooley E."/>
            <person name="Doricent M."/>
            <person name="Dorje P."/>
            <person name="Dorjee K."/>
            <person name="Dupes A."/>
            <person name="Elong R."/>
            <person name="Falk J."/>
            <person name="Farina A."/>
            <person name="Faro S."/>
            <person name="Ferguson D."/>
            <person name="Fisher S."/>
            <person name="Foley C.D."/>
            <person name="Franke A."/>
            <person name="Friedrich D."/>
            <person name="Gadbois L."/>
            <person name="Gearin G."/>
            <person name="Gearin C.R."/>
            <person name="Giannoukos G."/>
            <person name="Goode T."/>
            <person name="Graham J."/>
            <person name="Grandbois E."/>
            <person name="Grewal S."/>
            <person name="Gyaltsen K."/>
            <person name="Hafez N."/>
            <person name="Hagos B."/>
            <person name="Hall J."/>
            <person name="Henson C."/>
            <person name="Hollinger A."/>
            <person name="Honan T."/>
            <person name="Huard M.D."/>
            <person name="Hughes L."/>
            <person name="Hurhula B."/>
            <person name="Husby M.E."/>
            <person name="Kamat A."/>
            <person name="Kanga B."/>
            <person name="Kashin S."/>
            <person name="Khazanovich D."/>
            <person name="Kisner P."/>
            <person name="Lance K."/>
            <person name="Lara M."/>
            <person name="Lee W."/>
            <person name="Lennon N."/>
            <person name="Letendre F."/>
            <person name="LeVine R."/>
            <person name="Lipovsky A."/>
            <person name="Liu X."/>
            <person name="Liu J."/>
            <person name="Liu S."/>
            <person name="Lokyitsang T."/>
            <person name="Lokyitsang Y."/>
            <person name="Lubonja R."/>
            <person name="Lui A."/>
            <person name="MacDonald P."/>
            <person name="Magnisalis V."/>
            <person name="Maru K."/>
            <person name="Matthews C."/>
            <person name="McCusker W."/>
            <person name="McDonough S."/>
            <person name="Mehta T."/>
            <person name="Meldrim J."/>
            <person name="Meneus L."/>
            <person name="Mihai O."/>
            <person name="Mihalev A."/>
            <person name="Mihova T."/>
            <person name="Mittelman R."/>
            <person name="Mlenga V."/>
            <person name="Montmayeur A."/>
            <person name="Mulrain L."/>
            <person name="Navidi A."/>
            <person name="Naylor J."/>
            <person name="Negash T."/>
            <person name="Nguyen T."/>
            <person name="Nguyen N."/>
            <person name="Nicol R."/>
            <person name="Norbu C."/>
            <person name="Norbu N."/>
            <person name="Novod N."/>
            <person name="O'Neill B."/>
            <person name="Osman S."/>
            <person name="Markiewicz E."/>
            <person name="Oyono O.L."/>
            <person name="Patti C."/>
            <person name="Phunkhang P."/>
            <person name="Pierre F."/>
            <person name="Priest M."/>
            <person name="Raghuraman S."/>
            <person name="Rege F."/>
            <person name="Reyes R."/>
            <person name="Rise C."/>
            <person name="Rogov P."/>
            <person name="Ross K."/>
            <person name="Ryan E."/>
            <person name="Settipalli S."/>
            <person name="Shea T."/>
            <person name="Sherpa N."/>
            <person name="Shi L."/>
            <person name="Shih D."/>
            <person name="Sparrow T."/>
            <person name="Spaulding J."/>
            <person name="Stalker J."/>
            <person name="Stange-Thomann N."/>
            <person name="Stavropoulos S."/>
            <person name="Stone C."/>
            <person name="Strader C."/>
            <person name="Tesfaye S."/>
            <person name="Thomson T."/>
            <person name="Thoulutsang Y."/>
            <person name="Thoulutsang D."/>
            <person name="Topham K."/>
            <person name="Topping I."/>
            <person name="Tsamla T."/>
            <person name="Vassiliev H."/>
            <person name="Vo A."/>
            <person name="Wangchuk T."/>
            <person name="Wangdi T."/>
            <person name="Weiand M."/>
            <person name="Wilkinson J."/>
            <person name="Wilson A."/>
            <person name="Yadav S."/>
            <person name="Young G."/>
            <person name="Yu Q."/>
            <person name="Zembek L."/>
            <person name="Zhong D."/>
            <person name="Zimmer A."/>
            <person name="Zwirko Z."/>
            <person name="Jaffe D.B."/>
            <person name="Alvarez P."/>
            <person name="Brockman W."/>
            <person name="Butler J."/>
            <person name="Chin C."/>
            <person name="Gnerre S."/>
            <person name="Grabherr M."/>
            <person name="Kleber M."/>
            <person name="Mauceli E."/>
            <person name="MacCallum I."/>
        </authorList>
    </citation>
    <scope>NUCLEOTIDE SEQUENCE [LARGE SCALE GENOMIC DNA]</scope>
    <source>
        <strain evidence="3">Tucson 15287-2541.00</strain>
    </source>
</reference>
<keyword evidence="1" id="KW-0812">Transmembrane</keyword>
<dbReference type="Proteomes" id="UP000001070">
    <property type="component" value="Unassembled WGS sequence"/>
</dbReference>
<feature type="transmembrane region" description="Helical" evidence="1">
    <location>
        <begin position="21"/>
        <end position="44"/>
    </location>
</feature>
<keyword evidence="3" id="KW-1185">Reference proteome</keyword>
<sequence>MKLLLKELTRFTTQPRTFYCYMFLSIWIFLLIADIAAFCTTPAVPHRARITCTGARWVRFTDFPYYQPRTAAVLWANSPTRMYRYMGNAEHNASPGSGGGNYNLNTGTANSDASEFASSAQRFAQYRERCAPLA</sequence>
<accession>B4JAQ4</accession>
<evidence type="ECO:0000313" key="3">
    <source>
        <dbReference type="Proteomes" id="UP000001070"/>
    </source>
</evidence>
<dbReference type="eggNOG" id="KOG3672">
    <property type="taxonomic scope" value="Eukaryota"/>
</dbReference>
<dbReference type="HOGENOM" id="CLU_1898392_0_0_1"/>
<name>B4JAQ4_DROGR</name>
<dbReference type="AlphaFoldDB" id="B4JAQ4"/>
<dbReference type="InParanoid" id="B4JAQ4"/>
<gene>
    <name evidence="2" type="primary">Dgri\GH11472</name>
    <name evidence="2" type="ORF">Dgri_GH11472</name>
</gene>
<proteinExistence type="predicted"/>
<evidence type="ECO:0000256" key="1">
    <source>
        <dbReference type="SAM" id="Phobius"/>
    </source>
</evidence>
<evidence type="ECO:0000313" key="2">
    <source>
        <dbReference type="EMBL" id="EDW03862.1"/>
    </source>
</evidence>
<keyword evidence="1" id="KW-0472">Membrane</keyword>